<proteinExistence type="predicted"/>
<dbReference type="Proteomes" id="UP000240009">
    <property type="component" value="Unassembled WGS sequence"/>
</dbReference>
<evidence type="ECO:0000313" key="1">
    <source>
        <dbReference type="EMBL" id="PQO39319.1"/>
    </source>
</evidence>
<sequence length="128" mass="13711">MLAAGGCSAGHNDGTTLVSGTVTFNGSPLETGKVILESVQAGERSFAGSIHDGKFQMRVTPGEKIVRITATRLENPKKLSSEMKRSMEVGGAGTVPVQYIPAQYNRDSELKVEIDTTGNNQLKWDLTK</sequence>
<organism evidence="1 2">
    <name type="scientific">Blastopirellula marina</name>
    <dbReference type="NCBI Taxonomy" id="124"/>
    <lineage>
        <taxon>Bacteria</taxon>
        <taxon>Pseudomonadati</taxon>
        <taxon>Planctomycetota</taxon>
        <taxon>Planctomycetia</taxon>
        <taxon>Pirellulales</taxon>
        <taxon>Pirellulaceae</taxon>
        <taxon>Blastopirellula</taxon>
    </lineage>
</organism>
<evidence type="ECO:0008006" key="3">
    <source>
        <dbReference type="Google" id="ProtNLM"/>
    </source>
</evidence>
<gene>
    <name evidence="1" type="ORF">C5Y96_05550</name>
</gene>
<protein>
    <recommendedName>
        <fullName evidence="3">Carboxypeptidase regulatory-like domain-containing protein</fullName>
    </recommendedName>
</protein>
<reference evidence="1 2" key="1">
    <citation type="submission" date="2018-02" db="EMBL/GenBank/DDBJ databases">
        <title>Comparative genomes isolates from brazilian mangrove.</title>
        <authorList>
            <person name="Araujo J.E."/>
            <person name="Taketani R.G."/>
            <person name="Silva M.C.P."/>
            <person name="Loureco M.V."/>
            <person name="Andreote F.D."/>
        </authorList>
    </citation>
    <scope>NUCLEOTIDE SEQUENCE [LARGE SCALE GENOMIC DNA]</scope>
    <source>
        <strain evidence="1 2">HEX-2 MGV</strain>
    </source>
</reference>
<comment type="caution">
    <text evidence="1">The sequence shown here is derived from an EMBL/GenBank/DDBJ whole genome shotgun (WGS) entry which is preliminary data.</text>
</comment>
<dbReference type="EMBL" id="PUIA01000016">
    <property type="protein sequence ID" value="PQO39319.1"/>
    <property type="molecule type" value="Genomic_DNA"/>
</dbReference>
<name>A0A2S8G4D7_9BACT</name>
<accession>A0A2S8G4D7</accession>
<evidence type="ECO:0000313" key="2">
    <source>
        <dbReference type="Proteomes" id="UP000240009"/>
    </source>
</evidence>
<dbReference type="AlphaFoldDB" id="A0A2S8G4D7"/>